<feature type="domain" description="EF-hand" evidence="8">
    <location>
        <begin position="421"/>
        <end position="456"/>
    </location>
</feature>
<dbReference type="Gene3D" id="1.10.287.70">
    <property type="match status" value="1"/>
</dbReference>
<dbReference type="SUPFAM" id="SSF81324">
    <property type="entry name" value="Voltage-gated potassium channels"/>
    <property type="match status" value="1"/>
</dbReference>
<dbReference type="Gene3D" id="1.10.238.10">
    <property type="entry name" value="EF-hand"/>
    <property type="match status" value="1"/>
</dbReference>
<feature type="transmembrane region" description="Helical" evidence="7">
    <location>
        <begin position="184"/>
        <end position="206"/>
    </location>
</feature>
<evidence type="ECO:0000256" key="1">
    <source>
        <dbReference type="ARBA" id="ARBA00004141"/>
    </source>
</evidence>
<gene>
    <name evidence="9" type="ORF">SCF082_LOCUS17205</name>
</gene>
<dbReference type="SUPFAM" id="SSF47473">
    <property type="entry name" value="EF-hand"/>
    <property type="match status" value="1"/>
</dbReference>
<evidence type="ECO:0000256" key="2">
    <source>
        <dbReference type="ARBA" id="ARBA00022692"/>
    </source>
</evidence>
<dbReference type="InterPro" id="IPR011992">
    <property type="entry name" value="EF-hand-dom_pair"/>
</dbReference>
<evidence type="ECO:0000256" key="6">
    <source>
        <dbReference type="SAM" id="MobiDB-lite"/>
    </source>
</evidence>
<dbReference type="PROSITE" id="PS00018">
    <property type="entry name" value="EF_HAND_1"/>
    <property type="match status" value="1"/>
</dbReference>
<evidence type="ECO:0000256" key="4">
    <source>
        <dbReference type="ARBA" id="ARBA00022989"/>
    </source>
</evidence>
<dbReference type="Proteomes" id="UP001642464">
    <property type="component" value="Unassembled WGS sequence"/>
</dbReference>
<feature type="transmembrane region" description="Helical" evidence="7">
    <location>
        <begin position="373"/>
        <end position="398"/>
    </location>
</feature>
<keyword evidence="3" id="KW-0106">Calcium</keyword>
<comment type="caution">
    <text evidence="9">The sequence shown here is derived from an EMBL/GenBank/DDBJ whole genome shotgun (WGS) entry which is preliminary data.</text>
</comment>
<evidence type="ECO:0000313" key="9">
    <source>
        <dbReference type="EMBL" id="CAK9025755.1"/>
    </source>
</evidence>
<evidence type="ECO:0000256" key="5">
    <source>
        <dbReference type="ARBA" id="ARBA00023136"/>
    </source>
</evidence>
<organism evidence="9 10">
    <name type="scientific">Durusdinium trenchii</name>
    <dbReference type="NCBI Taxonomy" id="1381693"/>
    <lineage>
        <taxon>Eukaryota</taxon>
        <taxon>Sar</taxon>
        <taxon>Alveolata</taxon>
        <taxon>Dinophyceae</taxon>
        <taxon>Suessiales</taxon>
        <taxon>Symbiodiniaceae</taxon>
        <taxon>Durusdinium</taxon>
    </lineage>
</organism>
<dbReference type="EMBL" id="CAXAMM010011303">
    <property type="protein sequence ID" value="CAK9025755.1"/>
    <property type="molecule type" value="Genomic_DNA"/>
</dbReference>
<keyword evidence="10" id="KW-1185">Reference proteome</keyword>
<dbReference type="InterPro" id="IPR018247">
    <property type="entry name" value="EF_Hand_1_Ca_BS"/>
</dbReference>
<feature type="region of interest" description="Disordered" evidence="6">
    <location>
        <begin position="537"/>
        <end position="562"/>
    </location>
</feature>
<name>A0ABP0KG01_9DINO</name>
<sequence length="576" mass="64358">MECQEASVPLRQLKAVLVEVLEATGSGGTSNALERGRLDDTTGDMERSLETGAFPSLLQRPEDRNSPTVSKDTTHTSSHITEMTEEDSTMTTYHIQHVGSGQSTFEKKRSRLSRGGDVAHHEYAKSFRSSNASHEKMKQTRLQKWLRSNPAEITLAATILISSLLVGFEVQLMSSNLNTSLPSAFVILRMCLNLVFIFELLLRVYAFGCQCCSKGSAAWFWFDIMVVCGSAAETFVDIYGFYDQSLDSMPDFSQVRLLKILRVTRLLRALRVPCLMRYVAPLQTLVSSISHTLWYLVWAAVLLMLLIYTVSIAFAQTVASFIIVEGLEQVEEQKPALLVFWRDLWTSMTTCFMAISGGINWQEVYDPLNKLDAMMGSIFIVFISFAYFALLNILTGVFCNSAMEALSRDPDIVAISHEATYIREHLSHLFSIIDKDCSGHMTLDELEAWMEEENGKVDLQALGIDEGDPWTLFKLLDEDAEGVVSQMAFVDGCLRLRGNASGVDMASLRNESRATQELLSMLVMRIETLDFKKPRRPSYGSRLGLGSPSRPRRHTISGSTHVGALQRPSVAEDITL</sequence>
<evidence type="ECO:0000313" key="10">
    <source>
        <dbReference type="Proteomes" id="UP001642464"/>
    </source>
</evidence>
<dbReference type="PANTHER" id="PTHR10037:SF62">
    <property type="entry name" value="SODIUM CHANNEL PROTEIN 60E"/>
    <property type="match status" value="1"/>
</dbReference>
<dbReference type="InterPro" id="IPR005821">
    <property type="entry name" value="Ion_trans_dom"/>
</dbReference>
<dbReference type="InterPro" id="IPR002048">
    <property type="entry name" value="EF_hand_dom"/>
</dbReference>
<dbReference type="InterPro" id="IPR043203">
    <property type="entry name" value="VGCC_Ca_Na"/>
</dbReference>
<feature type="compositionally biased region" description="Polar residues" evidence="6">
    <location>
        <begin position="66"/>
        <end position="80"/>
    </location>
</feature>
<feature type="transmembrane region" description="Helical" evidence="7">
    <location>
        <begin position="218"/>
        <end position="242"/>
    </location>
</feature>
<protein>
    <submittedName>
        <fullName evidence="9">Ribosomal large subunit pseudouridine synthase D</fullName>
    </submittedName>
</protein>
<evidence type="ECO:0000256" key="3">
    <source>
        <dbReference type="ARBA" id="ARBA00022837"/>
    </source>
</evidence>
<dbReference type="PANTHER" id="PTHR10037">
    <property type="entry name" value="VOLTAGE-GATED CATION CHANNEL CALCIUM AND SODIUM"/>
    <property type="match status" value="1"/>
</dbReference>
<keyword evidence="2 7" id="KW-0812">Transmembrane</keyword>
<dbReference type="Pfam" id="PF00520">
    <property type="entry name" value="Ion_trans"/>
    <property type="match status" value="1"/>
</dbReference>
<evidence type="ECO:0000259" key="8">
    <source>
        <dbReference type="PROSITE" id="PS50222"/>
    </source>
</evidence>
<feature type="compositionally biased region" description="Basic and acidic residues" evidence="6">
    <location>
        <begin position="34"/>
        <end position="49"/>
    </location>
</feature>
<evidence type="ECO:0000256" key="7">
    <source>
        <dbReference type="SAM" id="Phobius"/>
    </source>
</evidence>
<dbReference type="PROSITE" id="PS50222">
    <property type="entry name" value="EF_HAND_2"/>
    <property type="match status" value="1"/>
</dbReference>
<feature type="region of interest" description="Disordered" evidence="6">
    <location>
        <begin position="26"/>
        <end position="117"/>
    </location>
</feature>
<comment type="subcellular location">
    <subcellularLocation>
        <location evidence="1">Membrane</location>
        <topology evidence="1">Multi-pass membrane protein</topology>
    </subcellularLocation>
</comment>
<reference evidence="9 10" key="1">
    <citation type="submission" date="2024-02" db="EMBL/GenBank/DDBJ databases">
        <authorList>
            <person name="Chen Y."/>
            <person name="Shah S."/>
            <person name="Dougan E. K."/>
            <person name="Thang M."/>
            <person name="Chan C."/>
        </authorList>
    </citation>
    <scope>NUCLEOTIDE SEQUENCE [LARGE SCALE GENOMIC DNA]</scope>
</reference>
<proteinExistence type="predicted"/>
<keyword evidence="5 7" id="KW-0472">Membrane</keyword>
<dbReference type="InterPro" id="IPR027359">
    <property type="entry name" value="Volt_channel_dom_sf"/>
</dbReference>
<accession>A0ABP0KG01</accession>
<keyword evidence="4 7" id="KW-1133">Transmembrane helix</keyword>
<dbReference type="Gene3D" id="1.20.120.350">
    <property type="entry name" value="Voltage-gated potassium channels. Chain C"/>
    <property type="match status" value="1"/>
</dbReference>
<feature type="transmembrane region" description="Helical" evidence="7">
    <location>
        <begin position="153"/>
        <end position="172"/>
    </location>
</feature>
<feature type="transmembrane region" description="Helical" evidence="7">
    <location>
        <begin position="295"/>
        <end position="324"/>
    </location>
</feature>